<dbReference type="InterPro" id="IPR003099">
    <property type="entry name" value="Prephen_DH"/>
</dbReference>
<evidence type="ECO:0000259" key="10">
    <source>
        <dbReference type="PROSITE" id="PS51176"/>
    </source>
</evidence>
<keyword evidence="7" id="KW-0520">NAD</keyword>
<dbReference type="FunFam" id="3.40.50.720:FF:000208">
    <property type="entry name" value="Prephenate dehydrogenase"/>
    <property type="match status" value="1"/>
</dbReference>
<evidence type="ECO:0000256" key="5">
    <source>
        <dbReference type="ARBA" id="ARBA00022605"/>
    </source>
</evidence>
<dbReference type="Proteomes" id="UP000256514">
    <property type="component" value="Unassembled WGS sequence"/>
</dbReference>
<comment type="catalytic activity">
    <reaction evidence="9">
        <text>prephenate + NAD(+) = 3-(4-hydroxyphenyl)pyruvate + CO2 + NADH</text>
        <dbReference type="Rhea" id="RHEA:13869"/>
        <dbReference type="ChEBI" id="CHEBI:16526"/>
        <dbReference type="ChEBI" id="CHEBI:29934"/>
        <dbReference type="ChEBI" id="CHEBI:36242"/>
        <dbReference type="ChEBI" id="CHEBI:57540"/>
        <dbReference type="ChEBI" id="CHEBI:57945"/>
        <dbReference type="EC" id="1.3.1.12"/>
    </reaction>
</comment>
<dbReference type="Pfam" id="PF02153">
    <property type="entry name" value="PDH_N"/>
    <property type="match status" value="1"/>
</dbReference>
<dbReference type="PANTHER" id="PTHR21363:SF0">
    <property type="entry name" value="PREPHENATE DEHYDROGENASE [NADP(+)]"/>
    <property type="match status" value="1"/>
</dbReference>
<dbReference type="FunFam" id="1.10.3660.10:FF:000003">
    <property type="entry name" value="Prephenate dehydrogenase"/>
    <property type="match status" value="1"/>
</dbReference>
<dbReference type="Pfam" id="PF20463">
    <property type="entry name" value="PDH_C"/>
    <property type="match status" value="1"/>
</dbReference>
<keyword evidence="5" id="KW-0028">Amino-acid biosynthesis</keyword>
<dbReference type="SUPFAM" id="SSF48179">
    <property type="entry name" value="6-phosphogluconate dehydrogenase C-terminal domain-like"/>
    <property type="match status" value="1"/>
</dbReference>
<dbReference type="AlphaFoldDB" id="A0A3D8IQH2"/>
<gene>
    <name evidence="11" type="ORF">CQA54_05815</name>
</gene>
<dbReference type="PANTHER" id="PTHR21363">
    <property type="entry name" value="PREPHENATE DEHYDROGENASE"/>
    <property type="match status" value="1"/>
</dbReference>
<proteinExistence type="inferred from homology"/>
<keyword evidence="8" id="KW-0057">Aromatic amino acid biosynthesis</keyword>
<sequence>MEHKLHAGIIGLGLIGGSMGLALRELQMFACIAGFDNNPLHSQQALSLGLVDECIDLRELITQSDVIFLATPVEAIISLMPQLTHIKPSATIIDLGGTKERIIQHIPDSIRKNFVAAHPMAGTEFYGPKAALPNLFKDSIVILANLQDSGDSQVQIAREIFLGIGMKIIKMDAHEHDKHIALISHMPHVISYALANAVLKQKDPQTILALIGGGFKSMSRLSKSSPKMWSDIFKQNTQNVLDSITSFQNELQKAKDMLQSKDWEGLEAFMAQANKLQDFM</sequence>
<evidence type="ECO:0000256" key="1">
    <source>
        <dbReference type="ARBA" id="ARBA00005067"/>
    </source>
</evidence>
<dbReference type="Gene3D" id="1.10.3660.10">
    <property type="entry name" value="6-phosphogluconate dehydrogenase C-terminal like domain"/>
    <property type="match status" value="1"/>
</dbReference>
<comment type="similarity">
    <text evidence="2">Belongs to the prephenate/arogenate dehydrogenase family.</text>
</comment>
<evidence type="ECO:0000256" key="4">
    <source>
        <dbReference type="ARBA" id="ARBA00022498"/>
    </source>
</evidence>
<dbReference type="EC" id="1.3.1.12" evidence="3"/>
<keyword evidence="12" id="KW-1185">Reference proteome</keyword>
<evidence type="ECO:0000256" key="3">
    <source>
        <dbReference type="ARBA" id="ARBA00012068"/>
    </source>
</evidence>
<evidence type="ECO:0000313" key="12">
    <source>
        <dbReference type="Proteomes" id="UP000256514"/>
    </source>
</evidence>
<evidence type="ECO:0000256" key="8">
    <source>
        <dbReference type="ARBA" id="ARBA00023141"/>
    </source>
</evidence>
<dbReference type="InterPro" id="IPR008927">
    <property type="entry name" value="6-PGluconate_DH-like_C_sf"/>
</dbReference>
<evidence type="ECO:0000256" key="9">
    <source>
        <dbReference type="ARBA" id="ARBA00049260"/>
    </source>
</evidence>
<evidence type="ECO:0000256" key="7">
    <source>
        <dbReference type="ARBA" id="ARBA00023027"/>
    </source>
</evidence>
<keyword evidence="6" id="KW-0560">Oxidoreductase</keyword>
<dbReference type="GO" id="GO:0006571">
    <property type="term" value="P:tyrosine biosynthetic process"/>
    <property type="evidence" value="ECO:0007669"/>
    <property type="project" value="UniProtKB-KW"/>
</dbReference>
<dbReference type="OrthoDB" id="9802008at2"/>
<dbReference type="GO" id="GO:0004665">
    <property type="term" value="F:prephenate dehydrogenase (NADP+) activity"/>
    <property type="evidence" value="ECO:0007669"/>
    <property type="project" value="InterPro"/>
</dbReference>
<reference evidence="11 12" key="1">
    <citation type="submission" date="2018-04" db="EMBL/GenBank/DDBJ databases">
        <title>Novel Campyloabacter and Helicobacter Species and Strains.</title>
        <authorList>
            <person name="Mannion A.J."/>
            <person name="Shen Z."/>
            <person name="Fox J.G."/>
        </authorList>
    </citation>
    <scope>NUCLEOTIDE SEQUENCE [LARGE SCALE GENOMIC DNA]</scope>
    <source>
        <strain evidence="11 12">MIT 12-6600</strain>
    </source>
</reference>
<evidence type="ECO:0000256" key="6">
    <source>
        <dbReference type="ARBA" id="ARBA00023002"/>
    </source>
</evidence>
<comment type="caution">
    <text evidence="11">The sequence shown here is derived from an EMBL/GenBank/DDBJ whole genome shotgun (WGS) entry which is preliminary data.</text>
</comment>
<dbReference type="PROSITE" id="PS51176">
    <property type="entry name" value="PDH_ADH"/>
    <property type="match status" value="1"/>
</dbReference>
<comment type="pathway">
    <text evidence="1">Amino-acid biosynthesis; L-tyrosine biosynthesis; (4-hydroxyphenyl)pyruvate from prephenate (NAD(+) route): step 1/1.</text>
</comment>
<dbReference type="GO" id="GO:0070403">
    <property type="term" value="F:NAD+ binding"/>
    <property type="evidence" value="ECO:0007669"/>
    <property type="project" value="InterPro"/>
</dbReference>
<feature type="domain" description="Prephenate/arogenate dehydrogenase" evidence="10">
    <location>
        <begin position="5"/>
        <end position="280"/>
    </location>
</feature>
<dbReference type="InterPro" id="IPR050812">
    <property type="entry name" value="Preph/Arog_dehydrog"/>
</dbReference>
<dbReference type="GO" id="GO:0008977">
    <property type="term" value="F:prephenate dehydrogenase (NAD+) activity"/>
    <property type="evidence" value="ECO:0007669"/>
    <property type="project" value="UniProtKB-EC"/>
</dbReference>
<dbReference type="SUPFAM" id="SSF51735">
    <property type="entry name" value="NAD(P)-binding Rossmann-fold domains"/>
    <property type="match status" value="1"/>
</dbReference>
<evidence type="ECO:0000313" key="11">
    <source>
        <dbReference type="EMBL" id="RDU66874.1"/>
    </source>
</evidence>
<dbReference type="NCBIfam" id="NF006307">
    <property type="entry name" value="PRK08507.1"/>
    <property type="match status" value="1"/>
</dbReference>
<keyword evidence="4" id="KW-0827">Tyrosine biosynthesis</keyword>
<name>A0A3D8IQH2_9HELI</name>
<dbReference type="RefSeq" id="WP_115571193.1">
    <property type="nucleotide sequence ID" value="NZ_NXLT01000004.1"/>
</dbReference>
<evidence type="ECO:0000256" key="2">
    <source>
        <dbReference type="ARBA" id="ARBA00007964"/>
    </source>
</evidence>
<dbReference type="Gene3D" id="3.40.50.720">
    <property type="entry name" value="NAD(P)-binding Rossmann-like Domain"/>
    <property type="match status" value="1"/>
</dbReference>
<organism evidence="11 12">
    <name type="scientific">Helicobacter equorum</name>
    <dbReference type="NCBI Taxonomy" id="361872"/>
    <lineage>
        <taxon>Bacteria</taxon>
        <taxon>Pseudomonadati</taxon>
        <taxon>Campylobacterota</taxon>
        <taxon>Epsilonproteobacteria</taxon>
        <taxon>Campylobacterales</taxon>
        <taxon>Helicobacteraceae</taxon>
        <taxon>Helicobacter</taxon>
    </lineage>
</organism>
<protein>
    <recommendedName>
        <fullName evidence="3">prephenate dehydrogenase</fullName>
        <ecNumber evidence="3">1.3.1.12</ecNumber>
    </recommendedName>
</protein>
<accession>A0A3D8IQH2</accession>
<dbReference type="EMBL" id="NXLT01000004">
    <property type="protein sequence ID" value="RDU66874.1"/>
    <property type="molecule type" value="Genomic_DNA"/>
</dbReference>
<dbReference type="InterPro" id="IPR046825">
    <property type="entry name" value="PDH_C"/>
</dbReference>
<dbReference type="InterPro" id="IPR036291">
    <property type="entry name" value="NAD(P)-bd_dom_sf"/>
</dbReference>
<dbReference type="InterPro" id="IPR046826">
    <property type="entry name" value="PDH_N"/>
</dbReference>